<dbReference type="PANTHER" id="PTHR12701">
    <property type="entry name" value="BCR-ASSOCIATED PROTEIN, BAP"/>
    <property type="match status" value="1"/>
</dbReference>
<organism evidence="2 3">
    <name type="scientific">Ensete ventricosum</name>
    <name type="common">Abyssinian banana</name>
    <name type="synonym">Musa ensete</name>
    <dbReference type="NCBI Taxonomy" id="4639"/>
    <lineage>
        <taxon>Eukaryota</taxon>
        <taxon>Viridiplantae</taxon>
        <taxon>Streptophyta</taxon>
        <taxon>Embryophyta</taxon>
        <taxon>Tracheophyta</taxon>
        <taxon>Spermatophyta</taxon>
        <taxon>Magnoliopsida</taxon>
        <taxon>Liliopsida</taxon>
        <taxon>Zingiberales</taxon>
        <taxon>Musaceae</taxon>
        <taxon>Ensete</taxon>
    </lineage>
</organism>
<accession>A0AAV8Q8V3</accession>
<proteinExistence type="inferred from homology"/>
<keyword evidence="1" id="KW-0813">Transport</keyword>
<comment type="caution">
    <text evidence="1">Lacks conserved residue(s) required for the propagation of feature annotation.</text>
</comment>
<comment type="subcellular location">
    <subcellularLocation>
        <location evidence="1">Endoplasmic reticulum membrane</location>
        <topology evidence="1">Multi-pass membrane protein</topology>
    </subcellularLocation>
</comment>
<gene>
    <name evidence="2" type="ORF">OPV22_027872</name>
</gene>
<keyword evidence="1" id="KW-0931">ER-Golgi transport</keyword>
<protein>
    <recommendedName>
        <fullName evidence="1">Endoplasmic reticulum transmembrane protein</fullName>
    </recommendedName>
</protein>
<dbReference type="EMBL" id="JAQQAF010000008">
    <property type="protein sequence ID" value="KAJ8465320.1"/>
    <property type="molecule type" value="Genomic_DNA"/>
</dbReference>
<dbReference type="InterPro" id="IPR008417">
    <property type="entry name" value="BAP29/BAP31"/>
</dbReference>
<keyword evidence="1" id="KW-0812">Transmembrane</keyword>
<evidence type="ECO:0000313" key="3">
    <source>
        <dbReference type="Proteomes" id="UP001222027"/>
    </source>
</evidence>
<keyword evidence="1" id="KW-1133">Transmembrane helix</keyword>
<evidence type="ECO:0000256" key="1">
    <source>
        <dbReference type="RuleBase" id="RU367026"/>
    </source>
</evidence>
<comment type="function">
    <text evidence="1">May play a role in anterograde transport of membrane proteins from the endoplasmic reticulum to the Golgi.</text>
</comment>
<keyword evidence="1" id="KW-0472">Membrane</keyword>
<reference evidence="2 3" key="1">
    <citation type="submission" date="2022-12" db="EMBL/GenBank/DDBJ databases">
        <title>Chromosome-scale assembly of the Ensete ventricosum genome.</title>
        <authorList>
            <person name="Dussert Y."/>
            <person name="Stocks J."/>
            <person name="Wendawek A."/>
            <person name="Woldeyes F."/>
            <person name="Nichols R.A."/>
            <person name="Borrell J.S."/>
        </authorList>
    </citation>
    <scope>NUCLEOTIDE SEQUENCE [LARGE SCALE GENOMIC DNA]</scope>
    <source>
        <strain evidence="3">cv. Maze</strain>
        <tissue evidence="2">Seeds</tissue>
    </source>
</reference>
<dbReference type="Proteomes" id="UP001222027">
    <property type="component" value="Unassembled WGS sequence"/>
</dbReference>
<comment type="caution">
    <text evidence="2">The sequence shown here is derived from an EMBL/GenBank/DDBJ whole genome shotgun (WGS) entry which is preliminary data.</text>
</comment>
<dbReference type="GO" id="GO:0070973">
    <property type="term" value="P:protein localization to endoplasmic reticulum exit site"/>
    <property type="evidence" value="ECO:0007669"/>
    <property type="project" value="UniProtKB-UniRule"/>
</dbReference>
<dbReference type="PANTHER" id="PTHR12701:SF18">
    <property type="entry name" value="ENDOPLASMIC RETICULUM TRANSMEMBRANE PROTEIN"/>
    <property type="match status" value="1"/>
</dbReference>
<dbReference type="GO" id="GO:0006886">
    <property type="term" value="P:intracellular protein transport"/>
    <property type="evidence" value="ECO:0007669"/>
    <property type="project" value="UniProtKB-UniRule"/>
</dbReference>
<dbReference type="GO" id="GO:0005789">
    <property type="term" value="C:endoplasmic reticulum membrane"/>
    <property type="evidence" value="ECO:0007669"/>
    <property type="project" value="UniProtKB-SubCell"/>
</dbReference>
<name>A0AAV8Q8V3_ENSVE</name>
<feature type="transmembrane region" description="Helical" evidence="1">
    <location>
        <begin position="41"/>
        <end position="61"/>
    </location>
</feature>
<keyword evidence="3" id="KW-1185">Reference proteome</keyword>
<keyword evidence="1" id="KW-0256">Endoplasmic reticulum</keyword>
<dbReference type="AlphaFoldDB" id="A0AAV8Q8V3"/>
<dbReference type="GO" id="GO:0006888">
    <property type="term" value="P:endoplasmic reticulum to Golgi vesicle-mediated transport"/>
    <property type="evidence" value="ECO:0007669"/>
    <property type="project" value="UniProtKB-UniRule"/>
</dbReference>
<keyword evidence="1" id="KW-0653">Protein transport</keyword>
<evidence type="ECO:0000313" key="2">
    <source>
        <dbReference type="EMBL" id="KAJ8465320.1"/>
    </source>
</evidence>
<sequence length="140" mass="15435">MIQLLFTVLAAEAAATAALLFKTPLRNLVVLGLDRLKRGRSTVMVKTLAATAVVVLASSIYSMAEIRLRFAELGDPTPTDQILMSRHLLEASLLGYSLFLALIIDRLHLYIRELHELRNSSMEAVMKQNRVTGKPKTGSS</sequence>
<comment type="similarity">
    <text evidence="1">Belongs to the BCAP29/BCAP31 family.</text>
</comment>